<feature type="domain" description="Tyrosine specific protein phosphatases" evidence="1">
    <location>
        <begin position="74"/>
        <end position="129"/>
    </location>
</feature>
<dbReference type="InterPro" id="IPR000387">
    <property type="entry name" value="Tyr_Pase_dom"/>
</dbReference>
<protein>
    <recommendedName>
        <fullName evidence="1">Tyrosine specific protein phosphatases domain-containing protein</fullName>
    </recommendedName>
</protein>
<dbReference type="InterPro" id="IPR016130">
    <property type="entry name" value="Tyr_Pase_AS"/>
</dbReference>
<dbReference type="InterPro" id="IPR029021">
    <property type="entry name" value="Prot-tyrosine_phosphatase-like"/>
</dbReference>
<evidence type="ECO:0000259" key="1">
    <source>
        <dbReference type="PROSITE" id="PS50056"/>
    </source>
</evidence>
<dbReference type="AlphaFoldDB" id="A0A917FRU0"/>
<dbReference type="Pfam" id="PF00782">
    <property type="entry name" value="DSPc"/>
    <property type="match status" value="1"/>
</dbReference>
<accession>A0A917FRU0</accession>
<name>A0A917FRU0_9BACL</name>
<sequence>MPELKQMKKSYQQLIENKVWIGGLCDVSALVEKECCDVIIDLRGEKELTGKEHPQHYLHFPLMDGQDNQEPVIHEAVETVAKLVERGHKVALHCTAGQSRTACVASGALIRLGLAESVLEAQQKVQTIRPEAQIHPKLISSLSNLYS</sequence>
<reference evidence="2" key="2">
    <citation type="submission" date="2020-09" db="EMBL/GenBank/DDBJ databases">
        <authorList>
            <person name="Sun Q."/>
            <person name="Zhou Y."/>
        </authorList>
    </citation>
    <scope>NUCLEOTIDE SEQUENCE</scope>
    <source>
        <strain evidence="2">CGMCC 1.12987</strain>
    </source>
</reference>
<dbReference type="SUPFAM" id="SSF52799">
    <property type="entry name" value="(Phosphotyrosine protein) phosphatases II"/>
    <property type="match status" value="1"/>
</dbReference>
<evidence type="ECO:0000313" key="2">
    <source>
        <dbReference type="EMBL" id="GGF96935.1"/>
    </source>
</evidence>
<dbReference type="PANTHER" id="PTHR47216:SF4">
    <property type="entry name" value="OS01G0859400 PROTEIN"/>
    <property type="match status" value="1"/>
</dbReference>
<dbReference type="EMBL" id="BMGR01000003">
    <property type="protein sequence ID" value="GGF96935.1"/>
    <property type="molecule type" value="Genomic_DNA"/>
</dbReference>
<evidence type="ECO:0000313" key="3">
    <source>
        <dbReference type="Proteomes" id="UP000644756"/>
    </source>
</evidence>
<gene>
    <name evidence="2" type="ORF">GCM10010916_12760</name>
</gene>
<proteinExistence type="predicted"/>
<dbReference type="Proteomes" id="UP000644756">
    <property type="component" value="Unassembled WGS sequence"/>
</dbReference>
<dbReference type="PROSITE" id="PS50056">
    <property type="entry name" value="TYR_PHOSPHATASE_2"/>
    <property type="match status" value="1"/>
</dbReference>
<reference evidence="2" key="1">
    <citation type="journal article" date="2014" name="Int. J. Syst. Evol. Microbiol.">
        <title>Complete genome sequence of Corynebacterium casei LMG S-19264T (=DSM 44701T), isolated from a smear-ripened cheese.</title>
        <authorList>
            <consortium name="US DOE Joint Genome Institute (JGI-PGF)"/>
            <person name="Walter F."/>
            <person name="Albersmeier A."/>
            <person name="Kalinowski J."/>
            <person name="Ruckert C."/>
        </authorList>
    </citation>
    <scope>NUCLEOTIDE SEQUENCE</scope>
    <source>
        <strain evidence="2">CGMCC 1.12987</strain>
    </source>
</reference>
<organism evidence="2 3">
    <name type="scientific">Paenibacillus abyssi</name>
    <dbReference type="NCBI Taxonomy" id="1340531"/>
    <lineage>
        <taxon>Bacteria</taxon>
        <taxon>Bacillati</taxon>
        <taxon>Bacillota</taxon>
        <taxon>Bacilli</taxon>
        <taxon>Bacillales</taxon>
        <taxon>Paenibacillaceae</taxon>
        <taxon>Paenibacillus</taxon>
    </lineage>
</organism>
<dbReference type="PANTHER" id="PTHR47216">
    <property type="match status" value="1"/>
</dbReference>
<dbReference type="Gene3D" id="3.90.190.10">
    <property type="entry name" value="Protein tyrosine phosphatase superfamily"/>
    <property type="match status" value="1"/>
</dbReference>
<dbReference type="RefSeq" id="WP_188530059.1">
    <property type="nucleotide sequence ID" value="NZ_BMGR01000003.1"/>
</dbReference>
<dbReference type="PROSITE" id="PS00383">
    <property type="entry name" value="TYR_PHOSPHATASE_1"/>
    <property type="match status" value="1"/>
</dbReference>
<dbReference type="InterPro" id="IPR000340">
    <property type="entry name" value="Dual-sp_phosphatase_cat-dom"/>
</dbReference>
<keyword evidence="3" id="KW-1185">Reference proteome</keyword>
<comment type="caution">
    <text evidence="2">The sequence shown here is derived from an EMBL/GenBank/DDBJ whole genome shotgun (WGS) entry which is preliminary data.</text>
</comment>